<dbReference type="Proteomes" id="UP000504844">
    <property type="component" value="Chromosome"/>
</dbReference>
<comment type="catalytic activity">
    <reaction evidence="4">
        <text>dTTP + H2O = dTMP + diphosphate + H(+)</text>
        <dbReference type="Rhea" id="RHEA:28534"/>
        <dbReference type="ChEBI" id="CHEBI:15377"/>
        <dbReference type="ChEBI" id="CHEBI:15378"/>
        <dbReference type="ChEBI" id="CHEBI:33019"/>
        <dbReference type="ChEBI" id="CHEBI:37568"/>
        <dbReference type="ChEBI" id="CHEBI:63528"/>
        <dbReference type="EC" id="3.6.1.9"/>
    </reaction>
</comment>
<dbReference type="AlphaFoldDB" id="A0A6M8SMU1"/>
<feature type="active site" description="Proton acceptor" evidence="4">
    <location>
        <position position="74"/>
    </location>
</feature>
<dbReference type="KEGG" id="dee:HQN60_06900"/>
<comment type="caution">
    <text evidence="4">Lacks conserved residue(s) required for the propagation of feature annotation.</text>
</comment>
<gene>
    <name evidence="5" type="primary">maf</name>
    <name evidence="5" type="ORF">HQN60_06900</name>
</gene>
<dbReference type="RefSeq" id="WP_173532949.1">
    <property type="nucleotide sequence ID" value="NZ_CP054143.1"/>
</dbReference>
<dbReference type="EMBL" id="CP054143">
    <property type="protein sequence ID" value="QKJ66445.1"/>
    <property type="molecule type" value="Genomic_DNA"/>
</dbReference>
<dbReference type="PANTHER" id="PTHR43213:SF5">
    <property type="entry name" value="BIFUNCTIONAL DTTP_UTP PYROPHOSPHATASE_METHYLTRANSFERASE PROTEIN-RELATED"/>
    <property type="match status" value="1"/>
</dbReference>
<organism evidence="5 6">
    <name type="scientific">Deefgea piscis</name>
    <dbReference type="NCBI Taxonomy" id="2739061"/>
    <lineage>
        <taxon>Bacteria</taxon>
        <taxon>Pseudomonadati</taxon>
        <taxon>Pseudomonadota</taxon>
        <taxon>Betaproteobacteria</taxon>
        <taxon>Neisseriales</taxon>
        <taxon>Chitinibacteraceae</taxon>
        <taxon>Deefgea</taxon>
    </lineage>
</organism>
<dbReference type="Pfam" id="PF02545">
    <property type="entry name" value="Maf"/>
    <property type="match status" value="1"/>
</dbReference>
<dbReference type="GO" id="GO:0005737">
    <property type="term" value="C:cytoplasm"/>
    <property type="evidence" value="ECO:0007669"/>
    <property type="project" value="UniProtKB-SubCell"/>
</dbReference>
<dbReference type="NCBIfam" id="TIGR00172">
    <property type="entry name" value="maf"/>
    <property type="match status" value="1"/>
</dbReference>
<evidence type="ECO:0000256" key="4">
    <source>
        <dbReference type="HAMAP-Rule" id="MF_00528"/>
    </source>
</evidence>
<dbReference type="CDD" id="cd00555">
    <property type="entry name" value="Maf"/>
    <property type="match status" value="1"/>
</dbReference>
<comment type="subcellular location">
    <subcellularLocation>
        <location evidence="4">Cytoplasm</location>
    </subcellularLocation>
</comment>
<keyword evidence="4" id="KW-0963">Cytoplasm</keyword>
<evidence type="ECO:0000256" key="2">
    <source>
        <dbReference type="ARBA" id="ARBA00022801"/>
    </source>
</evidence>
<feature type="site" description="Important for substrate specificity" evidence="4">
    <location>
        <position position="12"/>
    </location>
</feature>
<dbReference type="GO" id="GO:0009117">
    <property type="term" value="P:nucleotide metabolic process"/>
    <property type="evidence" value="ECO:0007669"/>
    <property type="project" value="UniProtKB-KW"/>
</dbReference>
<dbReference type="PIRSF" id="PIRSF006305">
    <property type="entry name" value="Maf"/>
    <property type="match status" value="1"/>
</dbReference>
<keyword evidence="6" id="KW-1185">Reference proteome</keyword>
<dbReference type="SUPFAM" id="SSF52972">
    <property type="entry name" value="ITPase-like"/>
    <property type="match status" value="1"/>
</dbReference>
<evidence type="ECO:0000256" key="3">
    <source>
        <dbReference type="ARBA" id="ARBA00023080"/>
    </source>
</evidence>
<evidence type="ECO:0000313" key="5">
    <source>
        <dbReference type="EMBL" id="QKJ66445.1"/>
    </source>
</evidence>
<keyword evidence="2 4" id="KW-0378">Hydrolase</keyword>
<protein>
    <recommendedName>
        <fullName evidence="4">dTTP/UTP pyrophosphatase</fullName>
        <shortName evidence="4">dTTPase/UTPase</shortName>
        <ecNumber evidence="4">3.6.1.9</ecNumber>
    </recommendedName>
    <alternativeName>
        <fullName evidence="4">Nucleoside triphosphate pyrophosphatase</fullName>
    </alternativeName>
    <alternativeName>
        <fullName evidence="4">Nucleotide pyrophosphatase</fullName>
        <shortName evidence="4">Nucleotide PPase</shortName>
    </alternativeName>
</protein>
<comment type="function">
    <text evidence="4">Nucleoside triphosphate pyrophosphatase that hydrolyzes dTTP and UTP. May have a dual role in cell division arrest and in preventing the incorporation of modified nucleotides into cellular nucleic acids.</text>
</comment>
<dbReference type="HAMAP" id="MF_00528">
    <property type="entry name" value="Maf"/>
    <property type="match status" value="1"/>
</dbReference>
<feature type="site" description="Important for substrate specificity" evidence="4">
    <location>
        <position position="75"/>
    </location>
</feature>
<evidence type="ECO:0000256" key="1">
    <source>
        <dbReference type="ARBA" id="ARBA00001968"/>
    </source>
</evidence>
<dbReference type="EC" id="3.6.1.9" evidence="4"/>
<dbReference type="InterPro" id="IPR029001">
    <property type="entry name" value="ITPase-like_fam"/>
</dbReference>
<dbReference type="PANTHER" id="PTHR43213">
    <property type="entry name" value="BIFUNCTIONAL DTTP/UTP PYROPHOSPHATASE/METHYLTRANSFERASE PROTEIN-RELATED"/>
    <property type="match status" value="1"/>
</dbReference>
<proteinExistence type="inferred from homology"/>
<comment type="similarity">
    <text evidence="4">Belongs to the Maf family. YhdE subfamily.</text>
</comment>
<comment type="catalytic activity">
    <reaction evidence="4">
        <text>UTP + H2O = UMP + diphosphate + H(+)</text>
        <dbReference type="Rhea" id="RHEA:29395"/>
        <dbReference type="ChEBI" id="CHEBI:15377"/>
        <dbReference type="ChEBI" id="CHEBI:15378"/>
        <dbReference type="ChEBI" id="CHEBI:33019"/>
        <dbReference type="ChEBI" id="CHEBI:46398"/>
        <dbReference type="ChEBI" id="CHEBI:57865"/>
        <dbReference type="EC" id="3.6.1.9"/>
    </reaction>
</comment>
<name>A0A6M8SMU1_9NEIS</name>
<dbReference type="Gene3D" id="3.90.950.10">
    <property type="match status" value="1"/>
</dbReference>
<comment type="cofactor">
    <cofactor evidence="1 4">
        <name>a divalent metal cation</name>
        <dbReference type="ChEBI" id="CHEBI:60240"/>
    </cofactor>
</comment>
<feature type="site" description="Important for substrate specificity" evidence="4">
    <location>
        <position position="157"/>
    </location>
</feature>
<dbReference type="GO" id="GO:0047429">
    <property type="term" value="F:nucleoside triphosphate diphosphatase activity"/>
    <property type="evidence" value="ECO:0007669"/>
    <property type="project" value="UniProtKB-EC"/>
</dbReference>
<sequence>MTQLYLASGSPRRKELLAQTGVMFERIAAPIDETPHSAEQPRDYVIRMAVEKAESGWQHLISMGLALKPVLASDTSVVFADEILGKPLDAADAAAMLRKLSGNTHEVLTSLALRDEHGVQTRLSVSRVTFAQLSDAQIATYVASGEPMDKAGAYGIQGLGGVFVAHLDGSFTGVMGLPLHDTAALLAEHGLGILAQ</sequence>
<evidence type="ECO:0000313" key="6">
    <source>
        <dbReference type="Proteomes" id="UP000504844"/>
    </source>
</evidence>
<dbReference type="InterPro" id="IPR003697">
    <property type="entry name" value="Maf-like"/>
</dbReference>
<accession>A0A6M8SMU1</accession>
<reference evidence="5 6" key="1">
    <citation type="submission" date="2020-05" db="EMBL/GenBank/DDBJ databases">
        <title>Complete genome sequence of Deefgea sp. D17.</title>
        <authorList>
            <person name="Bae J.-W."/>
            <person name="Han J.E."/>
        </authorList>
    </citation>
    <scope>NUCLEOTIDE SEQUENCE [LARGE SCALE GENOMIC DNA]</scope>
    <source>
        <strain evidence="5 6">D17</strain>
    </source>
</reference>
<keyword evidence="3 4" id="KW-0546">Nucleotide metabolism</keyword>